<organism evidence="1">
    <name type="scientific">Siphoviridae sp. ctW4q29</name>
    <dbReference type="NCBI Taxonomy" id="2825535"/>
    <lineage>
        <taxon>Viruses</taxon>
        <taxon>Duplodnaviria</taxon>
        <taxon>Heunggongvirae</taxon>
        <taxon>Uroviricota</taxon>
        <taxon>Caudoviricetes</taxon>
    </lineage>
</organism>
<sequence length="159" mass="18052">MERLTKRDTDGQAMMDCQKCEADWMGKHGKPMADCTALYCRNRLLDRLVKYEDTWMEPEEITAMQHTLDEYHKVADPLLRAQADGRLVVLPFTSGRTLLSKDIDSPRLMKDVELAISYCSSCGIVFHMGYNVFCDLVKHGRITAVSEEAEKALEAMNNG</sequence>
<name>A0A8S5TRW2_9CAUD</name>
<reference evidence="1" key="1">
    <citation type="journal article" date="2021" name="Proc. Natl. Acad. Sci. U.S.A.">
        <title>A Catalog of Tens of Thousands of Viruses from Human Metagenomes Reveals Hidden Associations with Chronic Diseases.</title>
        <authorList>
            <person name="Tisza M.J."/>
            <person name="Buck C.B."/>
        </authorList>
    </citation>
    <scope>NUCLEOTIDE SEQUENCE</scope>
    <source>
        <strain evidence="1">CtW4q29</strain>
    </source>
</reference>
<proteinExistence type="predicted"/>
<evidence type="ECO:0000313" key="1">
    <source>
        <dbReference type="EMBL" id="DAF84945.1"/>
    </source>
</evidence>
<dbReference type="EMBL" id="BK015913">
    <property type="protein sequence ID" value="DAF84945.1"/>
    <property type="molecule type" value="Genomic_DNA"/>
</dbReference>
<accession>A0A8S5TRW2</accession>
<protein>
    <submittedName>
        <fullName evidence="1">Uncharacterized protein</fullName>
    </submittedName>
</protein>